<dbReference type="Pfam" id="PF00227">
    <property type="entry name" value="Proteasome"/>
    <property type="match status" value="1"/>
</dbReference>
<keyword evidence="4" id="KW-0963">Cytoplasm</keyword>
<keyword evidence="12" id="KW-1185">Reference proteome</keyword>
<dbReference type="SUPFAM" id="SSF56235">
    <property type="entry name" value="N-terminal nucleophile aminohydrolases (Ntn hydrolases)"/>
    <property type="match status" value="1"/>
</dbReference>
<evidence type="ECO:0000256" key="5">
    <source>
        <dbReference type="ARBA" id="ARBA00022942"/>
    </source>
</evidence>
<dbReference type="Proteomes" id="UP000007350">
    <property type="component" value="Unassembled WGS sequence"/>
</dbReference>
<feature type="domain" description="Proteasome alpha-type subunits" evidence="10">
    <location>
        <begin position="66"/>
        <end position="88"/>
    </location>
</feature>
<evidence type="ECO:0000256" key="3">
    <source>
        <dbReference type="ARBA" id="ARBA00004496"/>
    </source>
</evidence>
<reference evidence="11 12" key="1">
    <citation type="journal article" date="2012" name="BMC Genomics">
        <title>Comparative genomic analysis of human infective Trypanosoma cruzi lineages with the bat-restricted subspecies T. cruzi marinkellei.</title>
        <authorList>
            <person name="Franzen O."/>
            <person name="Talavera-Lopez C."/>
            <person name="Ochaya S."/>
            <person name="Butler C.E."/>
            <person name="Messenger L.A."/>
            <person name="Lewis M.D."/>
            <person name="Llewellyn M.S."/>
            <person name="Marinkelle C.J."/>
            <person name="Tyler K.M."/>
            <person name="Miles M.A."/>
            <person name="Andersson B."/>
        </authorList>
    </citation>
    <scope>NUCLEOTIDE SEQUENCE [LARGE SCALE GENOMIC DNA]</scope>
    <source>
        <strain evidence="11 12">B7</strain>
    </source>
</reference>
<comment type="function">
    <text evidence="1">The proteasome is a multicatalytic proteinase complex which is characterized by its ability to cleave peptides with Arg, Phe, Tyr, Leu, and Glu adjacent to the leaving group at neutral or slightly basic pH. The proteasome has an ATP-dependent proteolytic activity.</text>
</comment>
<evidence type="ECO:0000259" key="10">
    <source>
        <dbReference type="SMART" id="SM00948"/>
    </source>
</evidence>
<dbReference type="PANTHER" id="PTHR11599">
    <property type="entry name" value="PROTEASOME SUBUNIT ALPHA/BETA"/>
    <property type="match status" value="1"/>
</dbReference>
<name>K2NL51_TRYCR</name>
<accession>K2NL51</accession>
<dbReference type="InterPro" id="IPR029055">
    <property type="entry name" value="Ntn_hydrolases_N"/>
</dbReference>
<evidence type="ECO:0000256" key="9">
    <source>
        <dbReference type="SAM" id="SignalP"/>
    </source>
</evidence>
<evidence type="ECO:0000256" key="6">
    <source>
        <dbReference type="ARBA" id="ARBA00023242"/>
    </source>
</evidence>
<evidence type="ECO:0000256" key="4">
    <source>
        <dbReference type="ARBA" id="ARBA00022490"/>
    </source>
</evidence>
<comment type="similarity">
    <text evidence="7">Belongs to the peptidase T1A family.</text>
</comment>
<dbReference type="InterPro" id="IPR050115">
    <property type="entry name" value="Proteasome_alpha"/>
</dbReference>
<comment type="subcellular location">
    <subcellularLocation>
        <location evidence="3">Cytoplasm</location>
    </subcellularLocation>
    <subcellularLocation>
        <location evidence="2">Nucleus</location>
    </subcellularLocation>
</comment>
<evidence type="ECO:0000256" key="8">
    <source>
        <dbReference type="SAM" id="MobiDB-lite"/>
    </source>
</evidence>
<dbReference type="EMBL" id="AHKC01008905">
    <property type="protein sequence ID" value="EKF35571.1"/>
    <property type="molecule type" value="Genomic_DNA"/>
</dbReference>
<dbReference type="FunFam" id="3.60.20.10:FF:000007">
    <property type="entry name" value="Proteasome subunit alpha type"/>
    <property type="match status" value="1"/>
</dbReference>
<evidence type="ECO:0000256" key="2">
    <source>
        <dbReference type="ARBA" id="ARBA00004123"/>
    </source>
</evidence>
<dbReference type="Gene3D" id="3.60.20.10">
    <property type="entry name" value="Glutamine Phosphoribosylpyrophosphate, subunit 1, domain 1"/>
    <property type="match status" value="1"/>
</dbReference>
<sequence length="296" mass="32753">FFFFCVCVCVCAWRRFNCCESVKCHPSTEEQEEKEEESKNKKKNKNNKNKTSRKKRSLSGMSGTEHDQSTDIFSADGRVFQVEYACKAVDNGSTAVAACCTDGVVVAVEKILTSRMLEERSNDRIHAVDRQAGVCICGMLPDGRAVVSRARAEAENSRDVFATPIPGSVLASRIGEFMHVYTTHYAYRPFGCSVIIASYADDGPQLFVSDPSGTVAGYYGIALGKGKTVAKTELEKLNFKSLTCDEAVVKLTKILHDVHDKSKDKLYEVEVAWVCNKSNRVFQHVPNDMIPKPPAP</sequence>
<feature type="signal peptide" evidence="9">
    <location>
        <begin position="1"/>
        <end position="19"/>
    </location>
</feature>
<evidence type="ECO:0000256" key="1">
    <source>
        <dbReference type="ARBA" id="ARBA00002000"/>
    </source>
</evidence>
<gene>
    <name evidence="11" type="ORF">MOQ_002330</name>
</gene>
<dbReference type="InterPro" id="IPR000426">
    <property type="entry name" value="Proteasome_asu_N"/>
</dbReference>
<keyword evidence="9" id="KW-0732">Signal</keyword>
<dbReference type="InterPro" id="IPR023332">
    <property type="entry name" value="Proteasome_alpha-type"/>
</dbReference>
<evidence type="ECO:0000313" key="12">
    <source>
        <dbReference type="Proteomes" id="UP000007350"/>
    </source>
</evidence>
<feature type="region of interest" description="Disordered" evidence="8">
    <location>
        <begin position="30"/>
        <end position="69"/>
    </location>
</feature>
<dbReference type="PROSITE" id="PS51475">
    <property type="entry name" value="PROTEASOME_ALPHA_2"/>
    <property type="match status" value="1"/>
</dbReference>
<protein>
    <submittedName>
        <fullName evidence="11">Proteasome alpha 7 subunit, putative</fullName>
    </submittedName>
</protein>
<dbReference type="GO" id="GO:0006511">
    <property type="term" value="P:ubiquitin-dependent protein catabolic process"/>
    <property type="evidence" value="ECO:0007669"/>
    <property type="project" value="InterPro"/>
</dbReference>
<dbReference type="GO" id="GO:0005634">
    <property type="term" value="C:nucleus"/>
    <property type="evidence" value="ECO:0007669"/>
    <property type="project" value="UniProtKB-SubCell"/>
</dbReference>
<dbReference type="CDD" id="cd03751">
    <property type="entry name" value="proteasome_alpha_type_3"/>
    <property type="match status" value="1"/>
</dbReference>
<comment type="caution">
    <text evidence="11">The sequence shown here is derived from an EMBL/GenBank/DDBJ whole genome shotgun (WGS) entry which is preliminary data.</text>
</comment>
<keyword evidence="5 7" id="KW-0647">Proteasome</keyword>
<keyword evidence="6" id="KW-0539">Nucleus</keyword>
<dbReference type="AlphaFoldDB" id="K2NL51"/>
<dbReference type="Pfam" id="PF10584">
    <property type="entry name" value="Proteasome_A_N"/>
    <property type="match status" value="1"/>
</dbReference>
<dbReference type="OrthoDB" id="431557at2759"/>
<feature type="compositionally biased region" description="Basic residues" evidence="8">
    <location>
        <begin position="40"/>
        <end position="57"/>
    </location>
</feature>
<organism evidence="11 12">
    <name type="scientific">Trypanosoma cruzi marinkellei</name>
    <dbReference type="NCBI Taxonomy" id="85056"/>
    <lineage>
        <taxon>Eukaryota</taxon>
        <taxon>Discoba</taxon>
        <taxon>Euglenozoa</taxon>
        <taxon>Kinetoplastea</taxon>
        <taxon>Metakinetoplastina</taxon>
        <taxon>Trypanosomatida</taxon>
        <taxon>Trypanosomatidae</taxon>
        <taxon>Trypanosoma</taxon>
        <taxon>Schizotrypanum</taxon>
    </lineage>
</organism>
<feature type="non-terminal residue" evidence="11">
    <location>
        <position position="1"/>
    </location>
</feature>
<proteinExistence type="inferred from homology"/>
<dbReference type="GO" id="GO:0005737">
    <property type="term" value="C:cytoplasm"/>
    <property type="evidence" value="ECO:0007669"/>
    <property type="project" value="UniProtKB-SubCell"/>
</dbReference>
<dbReference type="SMART" id="SM00948">
    <property type="entry name" value="Proteasome_A_N"/>
    <property type="match status" value="1"/>
</dbReference>
<feature type="chain" id="PRO_5003862367" evidence="9">
    <location>
        <begin position="20"/>
        <end position="296"/>
    </location>
</feature>
<evidence type="ECO:0000313" key="11">
    <source>
        <dbReference type="EMBL" id="EKF35571.1"/>
    </source>
</evidence>
<dbReference type="GO" id="GO:0019773">
    <property type="term" value="C:proteasome core complex, alpha-subunit complex"/>
    <property type="evidence" value="ECO:0007669"/>
    <property type="project" value="UniProtKB-UniRule"/>
</dbReference>
<evidence type="ECO:0000256" key="7">
    <source>
        <dbReference type="PROSITE-ProRule" id="PRU00808"/>
    </source>
</evidence>
<dbReference type="InterPro" id="IPR001353">
    <property type="entry name" value="Proteasome_sua/b"/>
</dbReference>